<accession>A0A7J6EVN4</accession>
<evidence type="ECO:0000313" key="2">
    <source>
        <dbReference type="EMBL" id="KAF4361749.1"/>
    </source>
</evidence>
<proteinExistence type="predicted"/>
<gene>
    <name evidence="2" type="ORF">G4B88_012057</name>
</gene>
<dbReference type="AlphaFoldDB" id="A0A7J6EVN4"/>
<keyword evidence="3" id="KW-1185">Reference proteome</keyword>
<dbReference type="EMBL" id="JAATIQ010000324">
    <property type="protein sequence ID" value="KAF4361749.1"/>
    <property type="molecule type" value="Genomic_DNA"/>
</dbReference>
<sequence>MLLTPSEDNSATNFSWNIYNITNNKFLESKIVVPYDKRFGGSSKGWVITINKDWTVTLYKPYSMVQGNNNANHTCIIQLPAFFSLEYEDDSDDDDIFDLVIDPKNVYCYCIYKALLSDDPLANPNKECMLVVIFSDMKELAFIRLGIGNNNGHDLTWTKIQPAEYFNSDDILFYKDLCYAVTIEDSDALRKMNSRPPIWVVPTF</sequence>
<dbReference type="Proteomes" id="UP000583929">
    <property type="component" value="Unassembled WGS sequence"/>
</dbReference>
<dbReference type="Pfam" id="PF03478">
    <property type="entry name" value="Beta-prop_KIB1-4"/>
    <property type="match status" value="1"/>
</dbReference>
<organism evidence="2 3">
    <name type="scientific">Cannabis sativa</name>
    <name type="common">Hemp</name>
    <name type="synonym">Marijuana</name>
    <dbReference type="NCBI Taxonomy" id="3483"/>
    <lineage>
        <taxon>Eukaryota</taxon>
        <taxon>Viridiplantae</taxon>
        <taxon>Streptophyta</taxon>
        <taxon>Embryophyta</taxon>
        <taxon>Tracheophyta</taxon>
        <taxon>Spermatophyta</taxon>
        <taxon>Magnoliopsida</taxon>
        <taxon>eudicotyledons</taxon>
        <taxon>Gunneridae</taxon>
        <taxon>Pentapetalae</taxon>
        <taxon>rosids</taxon>
        <taxon>fabids</taxon>
        <taxon>Rosales</taxon>
        <taxon>Cannabaceae</taxon>
        <taxon>Cannabis</taxon>
    </lineage>
</organism>
<evidence type="ECO:0000313" key="3">
    <source>
        <dbReference type="Proteomes" id="UP000583929"/>
    </source>
</evidence>
<dbReference type="InterPro" id="IPR005174">
    <property type="entry name" value="KIB1-4_b-propeller"/>
</dbReference>
<dbReference type="PANTHER" id="PTHR44259">
    <property type="entry name" value="OS07G0183000 PROTEIN-RELATED"/>
    <property type="match status" value="1"/>
</dbReference>
<reference evidence="2 3" key="1">
    <citation type="journal article" date="2020" name="bioRxiv">
        <title>Sequence and annotation of 42 cannabis genomes reveals extensive copy number variation in cannabinoid synthesis and pathogen resistance genes.</title>
        <authorList>
            <person name="Mckernan K.J."/>
            <person name="Helbert Y."/>
            <person name="Kane L.T."/>
            <person name="Ebling H."/>
            <person name="Zhang L."/>
            <person name="Liu B."/>
            <person name="Eaton Z."/>
            <person name="Mclaughlin S."/>
            <person name="Kingan S."/>
            <person name="Baybayan P."/>
            <person name="Concepcion G."/>
            <person name="Jordan M."/>
            <person name="Riva A."/>
            <person name="Barbazuk W."/>
            <person name="Harkins T."/>
        </authorList>
    </citation>
    <scope>NUCLEOTIDE SEQUENCE [LARGE SCALE GENOMIC DNA]</scope>
    <source>
        <strain evidence="3">cv. Jamaican Lion 4</strain>
        <tissue evidence="2">Leaf</tissue>
    </source>
</reference>
<name>A0A7J6EVN4_CANSA</name>
<evidence type="ECO:0000259" key="1">
    <source>
        <dbReference type="Pfam" id="PF03478"/>
    </source>
</evidence>
<feature type="domain" description="KIB1-4 beta-propeller" evidence="1">
    <location>
        <begin position="19"/>
        <end position="186"/>
    </location>
</feature>
<protein>
    <recommendedName>
        <fullName evidence="1">KIB1-4 beta-propeller domain-containing protein</fullName>
    </recommendedName>
</protein>
<dbReference type="InterPro" id="IPR050942">
    <property type="entry name" value="F-box_BR-signaling"/>
</dbReference>
<dbReference type="PANTHER" id="PTHR44259:SF107">
    <property type="entry name" value="F-BOX PROTEIN SKIP23-LIKE"/>
    <property type="match status" value="1"/>
</dbReference>
<comment type="caution">
    <text evidence="2">The sequence shown here is derived from an EMBL/GenBank/DDBJ whole genome shotgun (WGS) entry which is preliminary data.</text>
</comment>